<proteinExistence type="predicted"/>
<organism evidence="1 2">
    <name type="scientific">Paragonimus heterotremus</name>
    <dbReference type="NCBI Taxonomy" id="100268"/>
    <lineage>
        <taxon>Eukaryota</taxon>
        <taxon>Metazoa</taxon>
        <taxon>Spiralia</taxon>
        <taxon>Lophotrochozoa</taxon>
        <taxon>Platyhelminthes</taxon>
        <taxon>Trematoda</taxon>
        <taxon>Digenea</taxon>
        <taxon>Plagiorchiida</taxon>
        <taxon>Troglotremata</taxon>
        <taxon>Troglotrematidae</taxon>
        <taxon>Paragonimus</taxon>
    </lineage>
</organism>
<accession>A0A8J4SQ01</accession>
<protein>
    <submittedName>
        <fullName evidence="1">Uncharacterized protein</fullName>
    </submittedName>
</protein>
<comment type="caution">
    <text evidence="1">The sequence shown here is derived from an EMBL/GenBank/DDBJ whole genome shotgun (WGS) entry which is preliminary data.</text>
</comment>
<dbReference type="OrthoDB" id="6243234at2759"/>
<keyword evidence="2" id="KW-1185">Reference proteome</keyword>
<dbReference type="Proteomes" id="UP000748531">
    <property type="component" value="Unassembled WGS sequence"/>
</dbReference>
<reference evidence="1" key="1">
    <citation type="submission" date="2019-05" db="EMBL/GenBank/DDBJ databases">
        <title>Annotation for the trematode Paragonimus heterotremus.</title>
        <authorList>
            <person name="Choi Y.-J."/>
        </authorList>
    </citation>
    <scope>NUCLEOTIDE SEQUENCE</scope>
    <source>
        <strain evidence="1">LC</strain>
    </source>
</reference>
<sequence>MFEHNHIYVDPGTVITLRIRSFARPGEQTIAYLFRYDEQTRVLDRVSAEQPTEAVQVDADVSMFIERIQLIDNYESRIRKHVFRFKVHAMDRAILLLTCKHREQDLRVIDDLMDNWIVRGNKSFQFRWVHTHSPGIRLVRLSTARYSVVEENETVRIRVVSDPSTNIACFRSKSIEGPYGPTSRLTKKIILKGDENKLLYVQISSTSMFDSGLYKCENQKTKEIVLRDHWVIVLPTRQSVSIVLTRSIEKYLEIQGNLPEEKGTILLTGTPITVGCVFHLADGYDTYNGMRLIHEYVGLKLQEPVQLEKQVWSKDGSTRTIKLFYQIKTYFTDDYLEEQRLVCTFEYIPQVGLIRTDFITNPNARLIQAERRLFYVPDDSPYIIGSSIQTNLPMVTKYLRSINAKHRDLYNFLVADPVQPFDGTLTGEFVAVHYDPIGWGSVWTSTNCAHVSCHLNYTQMTATHPLSRLQRGGFLHPVNNRVMHYHFSCPVRKTTTLVILNVFNRLVESVDRSAASEDYQRQFCEISQRFDPRSLTLFGKLIINDVYGVESAHRIVPIGKKWFDIQEKIIHPVIFNEYIRSTSKELLENFLHTGQQSLRAVDFHRSGSQKRWMERNAEMSVVQYLGKPKGRTALWTFRMVEEESKVQMEECHKINSQPLTEQNMPNELKQQERYRLTGGMDYVNVSFICTFQPEDIALFLITYIDPIQSDDEAKQAITKSVSETVLFWMSHPNNTQYRNLLALMPLHADYRIQRTRVGWIGSVYEGEHWQMLVSHPQLSCFDSNETRELMFDCHFQPISSYSQTPKVILEKVATEFVTLQSEHPAYSNDTGWYSCQYSACEVDCEVKILTGPRRLVVLPGEDSLSIYFTHIQTFPAFPNQTAEQPTTYRGQPGYIYCQHASVSDMSELTNIQLILTINDSRNTSLVSRRLPVTRLTSVISHNVSVYDITQKQLAHGYDHLIAECILQINTSNLDEMDLRRGTNLPPIRKRLSIQIKHSPLVKIFHALSSSHTAEIIHGFVLTISDPVTRTDFELCSLIRLAEGIYDFSLVIGLGFPSGQVTVQLCSAEVEADDWKQQCNLTAMKTVKKPLPAEVTDYYQEDDILRANIKNCSFRCAISSKHWGLAVVVHTEHETVGQVQYIISKQLKQWFLDSPTAGSLNNLDRQKTTFAVVRIENIPKAIVSEPTPEEPSPIIFDEGAGLGADLFSDEQINCG</sequence>
<evidence type="ECO:0000313" key="1">
    <source>
        <dbReference type="EMBL" id="KAF5395741.1"/>
    </source>
</evidence>
<gene>
    <name evidence="1" type="ORF">PHET_11462</name>
</gene>
<dbReference type="EMBL" id="LUCH01010609">
    <property type="protein sequence ID" value="KAF5395741.1"/>
    <property type="molecule type" value="Genomic_DNA"/>
</dbReference>
<evidence type="ECO:0000313" key="2">
    <source>
        <dbReference type="Proteomes" id="UP000748531"/>
    </source>
</evidence>
<dbReference type="AlphaFoldDB" id="A0A8J4SQ01"/>
<name>A0A8J4SQ01_9TREM</name>